<protein>
    <submittedName>
        <fullName evidence="2">Predicted O-methyltransferase YrrM</fullName>
    </submittedName>
</protein>
<proteinExistence type="predicted"/>
<evidence type="ECO:0000313" key="3">
    <source>
        <dbReference type="Proteomes" id="UP000192936"/>
    </source>
</evidence>
<dbReference type="AlphaFoldDB" id="A0A1X7EYV1"/>
<dbReference type="SUPFAM" id="SSF53335">
    <property type="entry name" value="S-adenosyl-L-methionine-dependent methyltransferases"/>
    <property type="match status" value="1"/>
</dbReference>
<gene>
    <name evidence="2" type="ORF">SAMN02982917_2109</name>
</gene>
<sequence>MQSDAAKANPSTAFPGTGAGDGAGGPSWYPPLLISADDLGARFLEPALRDEALALMERITPDPYTDYVSAFMREGARRFGPGWRYADIITVLLGLSDVLKPRSYLEIGVRRGRSLCAVASRAPSCHLFGFDMWQAGYAGIENPGPDFVRGELERVGHQGPLTFVNGDSHKTLPEFFARNPEQRFDLITVDGDHSAEGARQDLLDVLPYLAVGGAVVFDDIDHPTHPELLDVWNRTVADNPCFSSWSFRGLGYGVSFALRRF</sequence>
<name>A0A1X7EYV1_9PROT</name>
<evidence type="ECO:0000313" key="2">
    <source>
        <dbReference type="EMBL" id="SMF42172.1"/>
    </source>
</evidence>
<accession>A0A1X7EYV1</accession>
<keyword evidence="2" id="KW-0489">Methyltransferase</keyword>
<organism evidence="2 3">
    <name type="scientific">Azospirillum oryzae</name>
    <dbReference type="NCBI Taxonomy" id="286727"/>
    <lineage>
        <taxon>Bacteria</taxon>
        <taxon>Pseudomonadati</taxon>
        <taxon>Pseudomonadota</taxon>
        <taxon>Alphaproteobacteria</taxon>
        <taxon>Rhodospirillales</taxon>
        <taxon>Azospirillaceae</taxon>
        <taxon>Azospirillum</taxon>
    </lineage>
</organism>
<reference evidence="2 3" key="1">
    <citation type="submission" date="2017-04" db="EMBL/GenBank/DDBJ databases">
        <authorList>
            <person name="Afonso C.L."/>
            <person name="Miller P.J."/>
            <person name="Scott M.A."/>
            <person name="Spackman E."/>
            <person name="Goraichik I."/>
            <person name="Dimitrov K.M."/>
            <person name="Suarez D.L."/>
            <person name="Swayne D.E."/>
        </authorList>
    </citation>
    <scope>NUCLEOTIDE SEQUENCE [LARGE SCALE GENOMIC DNA]</scope>
    <source>
        <strain evidence="2 3">A2P</strain>
    </source>
</reference>
<dbReference type="Pfam" id="PF13578">
    <property type="entry name" value="Methyltransf_24"/>
    <property type="match status" value="1"/>
</dbReference>
<feature type="region of interest" description="Disordered" evidence="1">
    <location>
        <begin position="1"/>
        <end position="20"/>
    </location>
</feature>
<dbReference type="STRING" id="286727.SAMN02982917_2109"/>
<feature type="compositionally biased region" description="Polar residues" evidence="1">
    <location>
        <begin position="1"/>
        <end position="14"/>
    </location>
</feature>
<evidence type="ECO:0000256" key="1">
    <source>
        <dbReference type="SAM" id="MobiDB-lite"/>
    </source>
</evidence>
<dbReference type="RefSeq" id="WP_208621175.1">
    <property type="nucleotide sequence ID" value="NZ_FXAK01000004.1"/>
</dbReference>
<dbReference type="GO" id="GO:0008168">
    <property type="term" value="F:methyltransferase activity"/>
    <property type="evidence" value="ECO:0007669"/>
    <property type="project" value="UniProtKB-KW"/>
</dbReference>
<dbReference type="Gene3D" id="3.40.50.150">
    <property type="entry name" value="Vaccinia Virus protein VP39"/>
    <property type="match status" value="1"/>
</dbReference>
<keyword evidence="2" id="KW-0808">Transferase</keyword>
<dbReference type="Proteomes" id="UP000192936">
    <property type="component" value="Unassembled WGS sequence"/>
</dbReference>
<dbReference type="GO" id="GO:0032259">
    <property type="term" value="P:methylation"/>
    <property type="evidence" value="ECO:0007669"/>
    <property type="project" value="UniProtKB-KW"/>
</dbReference>
<dbReference type="EMBL" id="FXAK01000004">
    <property type="protein sequence ID" value="SMF42172.1"/>
    <property type="molecule type" value="Genomic_DNA"/>
</dbReference>
<dbReference type="InterPro" id="IPR029063">
    <property type="entry name" value="SAM-dependent_MTases_sf"/>
</dbReference>